<organism evidence="2 3">
    <name type="scientific">Actinoplanes sichuanensis</name>
    <dbReference type="NCBI Taxonomy" id="512349"/>
    <lineage>
        <taxon>Bacteria</taxon>
        <taxon>Bacillati</taxon>
        <taxon>Actinomycetota</taxon>
        <taxon>Actinomycetes</taxon>
        <taxon>Micromonosporales</taxon>
        <taxon>Micromonosporaceae</taxon>
        <taxon>Actinoplanes</taxon>
    </lineage>
</organism>
<reference evidence="3" key="1">
    <citation type="journal article" date="2019" name="Int. J. Syst. Evol. Microbiol.">
        <title>The Global Catalogue of Microorganisms (GCM) 10K type strain sequencing project: providing services to taxonomists for standard genome sequencing and annotation.</title>
        <authorList>
            <consortium name="The Broad Institute Genomics Platform"/>
            <consortium name="The Broad Institute Genome Sequencing Center for Infectious Disease"/>
            <person name="Wu L."/>
            <person name="Ma J."/>
        </authorList>
    </citation>
    <scope>NUCLEOTIDE SEQUENCE [LARGE SCALE GENOMIC DNA]</scope>
    <source>
        <strain evidence="3">CCM 7526</strain>
    </source>
</reference>
<feature type="region of interest" description="Disordered" evidence="1">
    <location>
        <begin position="151"/>
        <end position="179"/>
    </location>
</feature>
<dbReference type="RefSeq" id="WP_317794294.1">
    <property type="nucleotide sequence ID" value="NZ_AP028461.1"/>
</dbReference>
<dbReference type="EMBL" id="JBHTMK010000079">
    <property type="protein sequence ID" value="MFD1374103.1"/>
    <property type="molecule type" value="Genomic_DNA"/>
</dbReference>
<evidence type="ECO:0000256" key="1">
    <source>
        <dbReference type="SAM" id="MobiDB-lite"/>
    </source>
</evidence>
<accession>A0ABW4AV84</accession>
<comment type="caution">
    <text evidence="2">The sequence shown here is derived from an EMBL/GenBank/DDBJ whole genome shotgun (WGS) entry which is preliminary data.</text>
</comment>
<name>A0ABW4AV84_9ACTN</name>
<sequence length="179" mass="20315">MTAIIALTGAIIGAVVGTIATYLTSRSNMRLTLEHSYDQTMQGKRLERYQELFHVSRRLPRYWPPTEEQPKRTDLQQYIEEFHDWYFSENAGGMFLTPASMDIYMKLLNALAEAAFKDESVPDGQAGPTLSDAESQTLRHLAAELRRQLAQDVGAANPPRLRWTRPNPQPPLPSISSRR</sequence>
<proteinExistence type="predicted"/>
<evidence type="ECO:0000313" key="2">
    <source>
        <dbReference type="EMBL" id="MFD1374103.1"/>
    </source>
</evidence>
<keyword evidence="3" id="KW-1185">Reference proteome</keyword>
<protein>
    <submittedName>
        <fullName evidence="2">Uncharacterized protein</fullName>
    </submittedName>
</protein>
<gene>
    <name evidence="2" type="ORF">ACFQ5G_52990</name>
</gene>
<evidence type="ECO:0000313" key="3">
    <source>
        <dbReference type="Proteomes" id="UP001597183"/>
    </source>
</evidence>
<dbReference type="Proteomes" id="UP001597183">
    <property type="component" value="Unassembled WGS sequence"/>
</dbReference>